<gene>
    <name evidence="3" type="ORF">MUN86_28540</name>
</gene>
<dbReference type="Pfam" id="PF03795">
    <property type="entry name" value="YCII"/>
    <property type="match status" value="1"/>
</dbReference>
<protein>
    <submittedName>
        <fullName evidence="3">YciI family protein</fullName>
    </submittedName>
</protein>
<sequence>MNEFLFLFRREYHSEEVHLLSEQLPQQVKHWQNWVRKLAAEDYLDEPPALFDGIGRIVTKDSFVSIGPYAEGKECIGGVLIIKAINYEAAIRIAQQCPLLEKGGSVEVRRTL</sequence>
<dbReference type="Proteomes" id="UP000830401">
    <property type="component" value="Plasmid unnamed5"/>
</dbReference>
<evidence type="ECO:0000313" key="4">
    <source>
        <dbReference type="Proteomes" id="UP000830401"/>
    </source>
</evidence>
<dbReference type="SUPFAM" id="SSF54909">
    <property type="entry name" value="Dimeric alpha+beta barrel"/>
    <property type="match status" value="1"/>
</dbReference>
<proteinExistence type="inferred from homology"/>
<dbReference type="InterPro" id="IPR011008">
    <property type="entry name" value="Dimeric_a/b-barrel"/>
</dbReference>
<dbReference type="Gene3D" id="3.30.70.1060">
    <property type="entry name" value="Dimeric alpha+beta barrel"/>
    <property type="match status" value="1"/>
</dbReference>
<evidence type="ECO:0000256" key="1">
    <source>
        <dbReference type="ARBA" id="ARBA00007689"/>
    </source>
</evidence>
<name>A0ABY4GF96_9BACT</name>
<keyword evidence="4" id="KW-1185">Reference proteome</keyword>
<reference evidence="3" key="1">
    <citation type="submission" date="2022-04" db="EMBL/GenBank/DDBJ databases">
        <title>Hymenobacter sp. isolated from the air.</title>
        <authorList>
            <person name="Won M."/>
            <person name="Lee C.-M."/>
            <person name="Woen H.-Y."/>
            <person name="Kwon S.-W."/>
        </authorList>
    </citation>
    <scope>NUCLEOTIDE SEQUENCE</scope>
    <source>
        <strain evidence="3">5420S-77</strain>
        <plasmid evidence="3">unnamed5</plasmid>
    </source>
</reference>
<evidence type="ECO:0000259" key="2">
    <source>
        <dbReference type="Pfam" id="PF03795"/>
    </source>
</evidence>
<keyword evidence="3" id="KW-0614">Plasmid</keyword>
<comment type="similarity">
    <text evidence="1">Belongs to the YciI family.</text>
</comment>
<dbReference type="RefSeq" id="WP_245127197.1">
    <property type="nucleotide sequence ID" value="NZ_CP095066.1"/>
</dbReference>
<dbReference type="InterPro" id="IPR005545">
    <property type="entry name" value="YCII"/>
</dbReference>
<geneLocation type="plasmid" evidence="3 4">
    <name>unnamed5</name>
</geneLocation>
<accession>A0ABY4GF96</accession>
<evidence type="ECO:0000313" key="3">
    <source>
        <dbReference type="EMBL" id="UOQ69436.1"/>
    </source>
</evidence>
<dbReference type="EMBL" id="CP095066">
    <property type="protein sequence ID" value="UOQ69436.1"/>
    <property type="molecule type" value="Genomic_DNA"/>
</dbReference>
<organism evidence="3 4">
    <name type="scientific">Hymenobacter volaticus</name>
    <dbReference type="NCBI Taxonomy" id="2932254"/>
    <lineage>
        <taxon>Bacteria</taxon>
        <taxon>Pseudomonadati</taxon>
        <taxon>Bacteroidota</taxon>
        <taxon>Cytophagia</taxon>
        <taxon>Cytophagales</taxon>
        <taxon>Hymenobacteraceae</taxon>
        <taxon>Hymenobacter</taxon>
    </lineage>
</organism>
<feature type="domain" description="YCII-related" evidence="2">
    <location>
        <begin position="65"/>
        <end position="109"/>
    </location>
</feature>